<gene>
    <name evidence="1" type="ORF">LEP1GSC063_1459</name>
</gene>
<proteinExistence type="predicted"/>
<dbReference type="AlphaFoldDB" id="M6JPD6"/>
<accession>M6JPD6</accession>
<reference evidence="1 2" key="1">
    <citation type="submission" date="2013-01" db="EMBL/GenBank/DDBJ databases">
        <authorList>
            <person name="Harkins D.M."/>
            <person name="Durkin A.S."/>
            <person name="Brinkac L.M."/>
            <person name="Haft D.H."/>
            <person name="Selengut J.D."/>
            <person name="Sanka R."/>
            <person name="DePew J."/>
            <person name="Purushe J."/>
            <person name="Hartskeerl R.A."/>
            <person name="Ahmed A."/>
            <person name="van der Linden H."/>
            <person name="Goris M.G.A."/>
            <person name="Vinetz J.M."/>
            <person name="Sutton G.G."/>
            <person name="Nierman W.C."/>
            <person name="Fouts D.E."/>
        </authorList>
    </citation>
    <scope>NUCLEOTIDE SEQUENCE [LARGE SCALE GENOMIC DNA]</scope>
    <source>
        <strain evidence="1 2">MAVJ 401</strain>
    </source>
</reference>
<protein>
    <submittedName>
        <fullName evidence="1">Uncharacterized protein</fullName>
    </submittedName>
</protein>
<evidence type="ECO:0000313" key="2">
    <source>
        <dbReference type="Proteomes" id="UP000012106"/>
    </source>
</evidence>
<comment type="caution">
    <text evidence="1">The sequence shown here is derived from an EMBL/GenBank/DDBJ whole genome shotgun (WGS) entry which is preliminary data.</text>
</comment>
<organism evidence="1 2">
    <name type="scientific">Leptospira santarosai serovar Arenal str. MAVJ 401</name>
    <dbReference type="NCBI Taxonomy" id="1049976"/>
    <lineage>
        <taxon>Bacteria</taxon>
        <taxon>Pseudomonadati</taxon>
        <taxon>Spirochaetota</taxon>
        <taxon>Spirochaetia</taxon>
        <taxon>Leptospirales</taxon>
        <taxon>Leptospiraceae</taxon>
        <taxon>Leptospira</taxon>
    </lineage>
</organism>
<evidence type="ECO:0000313" key="1">
    <source>
        <dbReference type="EMBL" id="EMN23739.1"/>
    </source>
</evidence>
<dbReference type="EMBL" id="AHMU02000001">
    <property type="protein sequence ID" value="EMN23739.1"/>
    <property type="molecule type" value="Genomic_DNA"/>
</dbReference>
<dbReference type="Proteomes" id="UP000012106">
    <property type="component" value="Unassembled WGS sequence"/>
</dbReference>
<name>M6JPD6_9LEPT</name>
<sequence length="46" mass="5323">MENRLRFSYDKLMLFTVLGNKKAVGTCPRIVKESIIDQVGFQISFE</sequence>